<dbReference type="RefSeq" id="WP_020886264.1">
    <property type="nucleotide sequence ID" value="NZ_ATHI01000005.1"/>
</dbReference>
<keyword evidence="1" id="KW-0732">Signal</keyword>
<dbReference type="PATRIC" id="fig|1121439.3.peg.773"/>
<dbReference type="PROSITE" id="PS50914">
    <property type="entry name" value="BON"/>
    <property type="match status" value="1"/>
</dbReference>
<evidence type="ECO:0000313" key="3">
    <source>
        <dbReference type="EMBL" id="EPR35015.1"/>
    </source>
</evidence>
<evidence type="ECO:0000259" key="2">
    <source>
        <dbReference type="PROSITE" id="PS50914"/>
    </source>
</evidence>
<gene>
    <name evidence="3" type="ORF">dsat_2378</name>
</gene>
<name>S7TEJ8_9BACT</name>
<evidence type="ECO:0000256" key="1">
    <source>
        <dbReference type="SAM" id="SignalP"/>
    </source>
</evidence>
<dbReference type="InterPro" id="IPR007055">
    <property type="entry name" value="BON_dom"/>
</dbReference>
<dbReference type="InterPro" id="IPR051686">
    <property type="entry name" value="Lipoprotein_DolP"/>
</dbReference>
<feature type="chain" id="PRO_5004544426" evidence="1">
    <location>
        <begin position="21"/>
        <end position="195"/>
    </location>
</feature>
<evidence type="ECO:0000313" key="4">
    <source>
        <dbReference type="Proteomes" id="UP000014975"/>
    </source>
</evidence>
<dbReference type="PANTHER" id="PTHR34606">
    <property type="entry name" value="BON DOMAIN-CONTAINING PROTEIN"/>
    <property type="match status" value="1"/>
</dbReference>
<keyword evidence="4" id="KW-1185">Reference proteome</keyword>
<comment type="caution">
    <text evidence="3">The sequence shown here is derived from an EMBL/GenBank/DDBJ whole genome shotgun (WGS) entry which is preliminary data.</text>
</comment>
<reference evidence="3 4" key="1">
    <citation type="journal article" date="2013" name="Genome Announc.">
        <title>Draft genome sequences for three mercury-methylating, sulfate-reducing bacteria.</title>
        <authorList>
            <person name="Brown S.D."/>
            <person name="Hurt R.A.Jr."/>
            <person name="Gilmour C.C."/>
            <person name="Elias D.A."/>
        </authorList>
    </citation>
    <scope>NUCLEOTIDE SEQUENCE [LARGE SCALE GENOMIC DNA]</scope>
    <source>
        <strain evidence="3 4">DSM 16529</strain>
    </source>
</reference>
<dbReference type="EMBL" id="ATHI01000005">
    <property type="protein sequence ID" value="EPR35015.1"/>
    <property type="molecule type" value="Genomic_DNA"/>
</dbReference>
<dbReference type="STRING" id="1121439.dsat_2378"/>
<feature type="signal peptide" evidence="1">
    <location>
        <begin position="1"/>
        <end position="20"/>
    </location>
</feature>
<sequence length="195" mass="21621">MFRLFWIMVFAAFLAGCGSATPWGAVYGTVVDERSTAQIAQDRQIKTRIEAAYASDSEVSYFGITPYAFLNEAYIVGEYSSEMERDKALQIARTTEGVYRVHHYLLPKQDSECGFMDRQQMRAELNYELYGTSGVSATNIELSIVQCDVVLVGIVGSQAEIDKAISIVKAIEGVKNVKSFLRTMPRPGTTGSRKS</sequence>
<protein>
    <submittedName>
        <fullName evidence="3">Transport-associated protein</fullName>
    </submittedName>
</protein>
<accession>S7TEJ8</accession>
<dbReference type="PANTHER" id="PTHR34606:SF15">
    <property type="entry name" value="BON DOMAIN-CONTAINING PROTEIN"/>
    <property type="match status" value="1"/>
</dbReference>
<proteinExistence type="predicted"/>
<dbReference type="eggNOG" id="COG2823">
    <property type="taxonomic scope" value="Bacteria"/>
</dbReference>
<organism evidence="3 4">
    <name type="scientific">Alkalidesulfovibrio alkalitolerans DSM 16529</name>
    <dbReference type="NCBI Taxonomy" id="1121439"/>
    <lineage>
        <taxon>Bacteria</taxon>
        <taxon>Pseudomonadati</taxon>
        <taxon>Thermodesulfobacteriota</taxon>
        <taxon>Desulfovibrionia</taxon>
        <taxon>Desulfovibrionales</taxon>
        <taxon>Desulfovibrionaceae</taxon>
        <taxon>Alkalidesulfovibrio</taxon>
    </lineage>
</organism>
<dbReference type="Proteomes" id="UP000014975">
    <property type="component" value="Unassembled WGS sequence"/>
</dbReference>
<dbReference type="Pfam" id="PF04972">
    <property type="entry name" value="BON"/>
    <property type="match status" value="2"/>
</dbReference>
<dbReference type="PROSITE" id="PS51257">
    <property type="entry name" value="PROKAR_LIPOPROTEIN"/>
    <property type="match status" value="1"/>
</dbReference>
<dbReference type="AlphaFoldDB" id="S7TEJ8"/>
<feature type="domain" description="BON" evidence="2">
    <location>
        <begin position="117"/>
        <end position="185"/>
    </location>
</feature>
<dbReference type="OrthoDB" id="5453922at2"/>